<gene>
    <name evidence="1" type="ORF">SMTD_LOCUS3008</name>
</gene>
<accession>A0A183NLM2</accession>
<dbReference type="EMBL" id="UZAL01004800">
    <property type="protein sequence ID" value="VDO91196.1"/>
    <property type="molecule type" value="Genomic_DNA"/>
</dbReference>
<name>A0A183NLM2_9TREM</name>
<organism evidence="1 2">
    <name type="scientific">Schistosoma mattheei</name>
    <dbReference type="NCBI Taxonomy" id="31246"/>
    <lineage>
        <taxon>Eukaryota</taxon>
        <taxon>Metazoa</taxon>
        <taxon>Spiralia</taxon>
        <taxon>Lophotrochozoa</taxon>
        <taxon>Platyhelminthes</taxon>
        <taxon>Trematoda</taxon>
        <taxon>Digenea</taxon>
        <taxon>Strigeidida</taxon>
        <taxon>Schistosomatoidea</taxon>
        <taxon>Schistosomatidae</taxon>
        <taxon>Schistosoma</taxon>
    </lineage>
</organism>
<evidence type="ECO:0000313" key="1">
    <source>
        <dbReference type="EMBL" id="VDO91196.1"/>
    </source>
</evidence>
<dbReference type="AlphaFoldDB" id="A0A183NLM2"/>
<keyword evidence="2" id="KW-1185">Reference proteome</keyword>
<evidence type="ECO:0000313" key="2">
    <source>
        <dbReference type="Proteomes" id="UP000269396"/>
    </source>
</evidence>
<reference evidence="1 2" key="1">
    <citation type="submission" date="2018-11" db="EMBL/GenBank/DDBJ databases">
        <authorList>
            <consortium name="Pathogen Informatics"/>
        </authorList>
    </citation>
    <scope>NUCLEOTIDE SEQUENCE [LARGE SCALE GENOMIC DNA]</scope>
    <source>
        <strain>Denwood</strain>
        <strain evidence="2">Zambia</strain>
    </source>
</reference>
<protein>
    <submittedName>
        <fullName evidence="1">Uncharacterized protein</fullName>
    </submittedName>
</protein>
<dbReference type="Proteomes" id="UP000269396">
    <property type="component" value="Unassembled WGS sequence"/>
</dbReference>
<sequence>MHGTYTTQCIFSLSTIFNIPSKEDGRKEILPPGVSDTTQHAPIKSQLTEKIWKMLKHLHIWAASLMNTVDVMQM</sequence>
<proteinExistence type="predicted"/>